<evidence type="ECO:0000313" key="3">
    <source>
        <dbReference type="Proteomes" id="UP000287033"/>
    </source>
</evidence>
<gene>
    <name evidence="2" type="ORF">chiPu_0021821</name>
</gene>
<proteinExistence type="predicted"/>
<dbReference type="Proteomes" id="UP000287033">
    <property type="component" value="Unassembled WGS sequence"/>
</dbReference>
<feature type="region of interest" description="Disordered" evidence="1">
    <location>
        <begin position="1"/>
        <end position="31"/>
    </location>
</feature>
<name>A0A401RMQ9_CHIPU</name>
<organism evidence="2 3">
    <name type="scientific">Chiloscyllium punctatum</name>
    <name type="common">Brownbanded bambooshark</name>
    <name type="synonym">Hemiscyllium punctatum</name>
    <dbReference type="NCBI Taxonomy" id="137246"/>
    <lineage>
        <taxon>Eukaryota</taxon>
        <taxon>Metazoa</taxon>
        <taxon>Chordata</taxon>
        <taxon>Craniata</taxon>
        <taxon>Vertebrata</taxon>
        <taxon>Chondrichthyes</taxon>
        <taxon>Elasmobranchii</taxon>
        <taxon>Galeomorphii</taxon>
        <taxon>Galeoidea</taxon>
        <taxon>Orectolobiformes</taxon>
        <taxon>Hemiscylliidae</taxon>
        <taxon>Chiloscyllium</taxon>
    </lineage>
</organism>
<feature type="non-terminal residue" evidence="2">
    <location>
        <position position="1"/>
    </location>
</feature>
<keyword evidence="3" id="KW-1185">Reference proteome</keyword>
<dbReference type="AlphaFoldDB" id="A0A401RMQ9"/>
<evidence type="ECO:0000256" key="1">
    <source>
        <dbReference type="SAM" id="MobiDB-lite"/>
    </source>
</evidence>
<accession>A0A401RMQ9</accession>
<comment type="caution">
    <text evidence="2">The sequence shown here is derived from an EMBL/GenBank/DDBJ whole genome shotgun (WGS) entry which is preliminary data.</text>
</comment>
<dbReference type="EMBL" id="BEZZ01004912">
    <property type="protein sequence ID" value="GCC19386.1"/>
    <property type="molecule type" value="Genomic_DNA"/>
</dbReference>
<evidence type="ECO:0000313" key="2">
    <source>
        <dbReference type="EMBL" id="GCC19386.1"/>
    </source>
</evidence>
<protein>
    <submittedName>
        <fullName evidence="2">Uncharacterized protein</fullName>
    </submittedName>
</protein>
<reference evidence="2 3" key="1">
    <citation type="journal article" date="2018" name="Nat. Ecol. Evol.">
        <title>Shark genomes provide insights into elasmobranch evolution and the origin of vertebrates.</title>
        <authorList>
            <person name="Hara Y"/>
            <person name="Yamaguchi K"/>
            <person name="Onimaru K"/>
            <person name="Kadota M"/>
            <person name="Koyanagi M"/>
            <person name="Keeley SD"/>
            <person name="Tatsumi K"/>
            <person name="Tanaka K"/>
            <person name="Motone F"/>
            <person name="Kageyama Y"/>
            <person name="Nozu R"/>
            <person name="Adachi N"/>
            <person name="Nishimura O"/>
            <person name="Nakagawa R"/>
            <person name="Tanegashima C"/>
            <person name="Kiyatake I"/>
            <person name="Matsumoto R"/>
            <person name="Murakumo K"/>
            <person name="Nishida K"/>
            <person name="Terakita A"/>
            <person name="Kuratani S"/>
            <person name="Sato K"/>
            <person name="Hyodo S Kuraku.S."/>
        </authorList>
    </citation>
    <scope>NUCLEOTIDE SEQUENCE [LARGE SCALE GENOMIC DNA]</scope>
</reference>
<sequence>PHSPIHHTSNPTTEEESIPTETEAWEFTASA</sequence>